<organism evidence="4 5">
    <name type="scientific">Polistes dominula</name>
    <name type="common">European paper wasp</name>
    <name type="synonym">Vespa dominula</name>
    <dbReference type="NCBI Taxonomy" id="743375"/>
    <lineage>
        <taxon>Eukaryota</taxon>
        <taxon>Metazoa</taxon>
        <taxon>Ecdysozoa</taxon>
        <taxon>Arthropoda</taxon>
        <taxon>Hexapoda</taxon>
        <taxon>Insecta</taxon>
        <taxon>Pterygota</taxon>
        <taxon>Neoptera</taxon>
        <taxon>Endopterygota</taxon>
        <taxon>Hymenoptera</taxon>
        <taxon>Apocrita</taxon>
        <taxon>Aculeata</taxon>
        <taxon>Vespoidea</taxon>
        <taxon>Vespidae</taxon>
        <taxon>Polistinae</taxon>
        <taxon>Polistini</taxon>
        <taxon>Polistes</taxon>
    </lineage>
</organism>
<dbReference type="PANTHER" id="PTHR23150:SF19">
    <property type="entry name" value="FORMYLGLYCINE-GENERATING ENZYME"/>
    <property type="match status" value="1"/>
</dbReference>
<name>A0ABM1IMJ6_POLDO</name>
<dbReference type="InterPro" id="IPR051043">
    <property type="entry name" value="Sulfatase_Mod_Factor_Kinase"/>
</dbReference>
<accession>A0ABM1IMJ6</accession>
<reference evidence="5" key="1">
    <citation type="submission" date="2025-08" db="UniProtKB">
        <authorList>
            <consortium name="RefSeq"/>
        </authorList>
    </citation>
    <scope>IDENTIFICATION</scope>
    <source>
        <tissue evidence="5">Whole body</tissue>
    </source>
</reference>
<dbReference type="InterPro" id="IPR016187">
    <property type="entry name" value="CTDL_fold"/>
</dbReference>
<dbReference type="Gene3D" id="3.90.1580.10">
    <property type="entry name" value="paralog of FGE (formylglycine-generating enzyme)"/>
    <property type="match status" value="1"/>
</dbReference>
<dbReference type="SUPFAM" id="SSF56436">
    <property type="entry name" value="C-type lectin-like"/>
    <property type="match status" value="1"/>
</dbReference>
<evidence type="ECO:0000259" key="3">
    <source>
        <dbReference type="Pfam" id="PF03781"/>
    </source>
</evidence>
<evidence type="ECO:0000256" key="1">
    <source>
        <dbReference type="ARBA" id="ARBA00005310"/>
    </source>
</evidence>
<feature type="signal peptide" evidence="2">
    <location>
        <begin position="1"/>
        <end position="28"/>
    </location>
</feature>
<keyword evidence="4" id="KW-1185">Reference proteome</keyword>
<protein>
    <submittedName>
        <fullName evidence="5">Sulfatase-modifying factor 1</fullName>
    </submittedName>
</protein>
<dbReference type="Proteomes" id="UP000694924">
    <property type="component" value="Unplaced"/>
</dbReference>
<sequence>MILNMWNFWHAQLWVILFLLFIIGYSTEENNHCGSHINRQSHYTKNGEEQCSMNDIQKIKKRNNQEKANIENMAKITGGTFSIGTNSPIFVADGEGPRREVVLDSFYIDQFEVSNKDFSEFVKLTGYKTEAEQFGDSFVFEGLIEEDVKKEIKQAVAQAPWWLHVKGATWQHPEGPQSTIKHRMDHPVTHVSWNDAFAYCNWLDKRLPTEAEWEVACRGGLSDKLFPWGNKLTPKEQFRANIWQGEFPYNNTKEDGFVGTAPVTEFLPNSYGLHNMVGNVWEWTSDWWFIKHSSDRQTNPKGPPSGSDKVKKGGSYLCHKSYCYRYRCAARSQNTPDTSAGNLGFRCAMSA</sequence>
<dbReference type="PANTHER" id="PTHR23150">
    <property type="entry name" value="SULFATASE MODIFYING FACTOR 1, 2"/>
    <property type="match status" value="1"/>
</dbReference>
<dbReference type="RefSeq" id="XP_015181433.1">
    <property type="nucleotide sequence ID" value="XM_015325947.1"/>
</dbReference>
<dbReference type="InterPro" id="IPR005532">
    <property type="entry name" value="SUMF_dom"/>
</dbReference>
<proteinExistence type="inferred from homology"/>
<dbReference type="GeneID" id="107069032"/>
<keyword evidence="2" id="KW-0732">Signal</keyword>
<evidence type="ECO:0000313" key="5">
    <source>
        <dbReference type="RefSeq" id="XP_015181433.1"/>
    </source>
</evidence>
<evidence type="ECO:0000313" key="4">
    <source>
        <dbReference type="Proteomes" id="UP000694924"/>
    </source>
</evidence>
<dbReference type="Pfam" id="PF03781">
    <property type="entry name" value="FGE-sulfatase"/>
    <property type="match status" value="1"/>
</dbReference>
<gene>
    <name evidence="5" type="primary">LOC107069032</name>
</gene>
<feature type="chain" id="PRO_5045079667" evidence="2">
    <location>
        <begin position="29"/>
        <end position="351"/>
    </location>
</feature>
<evidence type="ECO:0000256" key="2">
    <source>
        <dbReference type="SAM" id="SignalP"/>
    </source>
</evidence>
<feature type="domain" description="Sulfatase-modifying factor enzyme-like" evidence="3">
    <location>
        <begin position="71"/>
        <end position="348"/>
    </location>
</feature>
<dbReference type="InterPro" id="IPR042095">
    <property type="entry name" value="SUMF_sf"/>
</dbReference>
<comment type="similarity">
    <text evidence="1">Belongs to the sulfatase-modifying factor family.</text>
</comment>